<reference evidence="1 2" key="1">
    <citation type="submission" date="2019-03" db="EMBL/GenBank/DDBJ databases">
        <title>Algoriphagus sp. nov, a new strain isolated from root system soil of mangrove plant Kandelia.</title>
        <authorList>
            <person name="Yin Q."/>
            <person name="Wang K."/>
            <person name="Song Z."/>
        </authorList>
    </citation>
    <scope>NUCLEOTIDE SEQUENCE [LARGE SCALE GENOMIC DNA]</scope>
    <source>
        <strain evidence="1 2">XY-J91</strain>
    </source>
</reference>
<accession>A0A4Y9QTM9</accession>
<evidence type="ECO:0000313" key="2">
    <source>
        <dbReference type="Proteomes" id="UP000297647"/>
    </source>
</evidence>
<dbReference type="Pfam" id="PF13589">
    <property type="entry name" value="HATPase_c_3"/>
    <property type="match status" value="1"/>
</dbReference>
<name>A0A4Y9QTM9_9BACT</name>
<sequence>MGTQIITANFIERMRSSDYQNTSYAFAELIDNSFDAGAKKVEIISIEKRDKHGKRFIDEILFCDDGFGMEDDILNNCLTFAYGTNNNLVHTIKNKKIGKFGMGLPNSSISQCRLITVYSKTENSKWRKKVMDIDKLLRENSTELPTFEETDLPDYFEEINAVLNKKSGTIISWKECDRLDRQFSSTLYRRSEGILGRLFRYYLANGRKINLRTFQFSNEENSYLSEPNIEVAINDPLFLTPNSYISKILWQESKRDFSISDENNDPATYYKKFIIGLNENESIPTNEKLEDHSYKIPFEWRGKEYEFRIKTSYAKIDIQKPGIREGGTTKIGRIYGEKQKIGNIYFTRHQREISCGHYGFYNLTAENQRWWSIEIDFDADADDLLGVSNTKQGIKFTKTVDEDPSVQFDKHTASLQQAREHLWFLLSKKIINAVRAVQKKLSNQAREFDNRIIQQTDKPSIPTGTDTTTKAFKKTDRERKGQFDDEQKADLKEVLLKKYPDLQESEIDLAIDKFDKSLVRGCVIYCPIEGNQQLWTYSDIRGFLVISINTEHEFYKNIIALFRETRFEPALTAIELFISSLAWEQKEHFDIDENKKRNLDNFRTYVGIHLSNYLQENNIKINKEIINEFEISLNEENEDL</sequence>
<comment type="caution">
    <text evidence="1">The sequence shown here is derived from an EMBL/GenBank/DDBJ whole genome shotgun (WGS) entry which is preliminary data.</text>
</comment>
<dbReference type="OrthoDB" id="9813438at2"/>
<keyword evidence="2" id="KW-1185">Reference proteome</keyword>
<organism evidence="1 2">
    <name type="scientific">Algoriphagus kandeliae</name>
    <dbReference type="NCBI Taxonomy" id="2562278"/>
    <lineage>
        <taxon>Bacteria</taxon>
        <taxon>Pseudomonadati</taxon>
        <taxon>Bacteroidota</taxon>
        <taxon>Cytophagia</taxon>
        <taxon>Cytophagales</taxon>
        <taxon>Cyclobacteriaceae</taxon>
        <taxon>Algoriphagus</taxon>
    </lineage>
</organism>
<proteinExistence type="predicted"/>
<dbReference type="Gene3D" id="3.30.565.10">
    <property type="entry name" value="Histidine kinase-like ATPase, C-terminal domain"/>
    <property type="match status" value="1"/>
</dbReference>
<gene>
    <name evidence="1" type="ORF">E4S40_10775</name>
</gene>
<evidence type="ECO:0000313" key="1">
    <source>
        <dbReference type="EMBL" id="TFV94496.1"/>
    </source>
</evidence>
<evidence type="ECO:0008006" key="3">
    <source>
        <dbReference type="Google" id="ProtNLM"/>
    </source>
</evidence>
<dbReference type="RefSeq" id="WP_135073882.1">
    <property type="nucleotide sequence ID" value="NZ_SPSB01000003.1"/>
</dbReference>
<dbReference type="Proteomes" id="UP000297647">
    <property type="component" value="Unassembled WGS sequence"/>
</dbReference>
<dbReference type="AlphaFoldDB" id="A0A4Y9QTM9"/>
<dbReference type="InterPro" id="IPR036890">
    <property type="entry name" value="HATPase_C_sf"/>
</dbReference>
<dbReference type="EMBL" id="SPSB01000003">
    <property type="protein sequence ID" value="TFV94496.1"/>
    <property type="molecule type" value="Genomic_DNA"/>
</dbReference>
<protein>
    <recommendedName>
        <fullName evidence="3">ATP-binding protein</fullName>
    </recommendedName>
</protein>
<dbReference type="SUPFAM" id="SSF55874">
    <property type="entry name" value="ATPase domain of HSP90 chaperone/DNA topoisomerase II/histidine kinase"/>
    <property type="match status" value="1"/>
</dbReference>